<dbReference type="RefSeq" id="WP_244711961.1">
    <property type="nucleotide sequence ID" value="NZ_CP095073.1"/>
</dbReference>
<accession>A0ABY4ELI6</accession>
<reference evidence="2 3" key="1">
    <citation type="submission" date="2022-04" db="EMBL/GenBank/DDBJ databases">
        <title>Halobacillus sp. isolated from saltern.</title>
        <authorList>
            <person name="Won M."/>
            <person name="Lee C.-M."/>
            <person name="Woen H.-Y."/>
            <person name="Kwon S.-W."/>
        </authorList>
    </citation>
    <scope>NUCLEOTIDE SEQUENCE [LARGE SCALE GENOMIC DNA]</scope>
    <source>
        <strain evidence="2 3">SSBR10-3</strain>
    </source>
</reference>
<dbReference type="SUPFAM" id="SSF53697">
    <property type="entry name" value="SIS domain"/>
    <property type="match status" value="1"/>
</dbReference>
<dbReference type="InterPro" id="IPR046348">
    <property type="entry name" value="SIS_dom_sf"/>
</dbReference>
<dbReference type="InterPro" id="IPR019676">
    <property type="entry name" value="DUF2529"/>
</dbReference>
<sequence>MLKMLQTQLTGQFQQIAKTEEFHIEDAARSLSQALVGEGIIYVKGFEEMESIEAEALQGPEPMPKAKIYIAEDTLTEIDRVLIAARTADHPEAVKLAKEAKEAGADVIALAAVQKDKENRLKQEADFLIDTKITRPLLPFDMRRVGFPSVMTMFYAYFVLRLTIEEIMDDYQE</sequence>
<evidence type="ECO:0000313" key="3">
    <source>
        <dbReference type="Proteomes" id="UP000831787"/>
    </source>
</evidence>
<dbReference type="Gene3D" id="3.40.50.10490">
    <property type="entry name" value="Glucose-6-phosphate isomerase like protein, domain 1"/>
    <property type="match status" value="1"/>
</dbReference>
<organism evidence="2 3">
    <name type="scientific">Halobacillus salinarum</name>
    <dbReference type="NCBI Taxonomy" id="2932257"/>
    <lineage>
        <taxon>Bacteria</taxon>
        <taxon>Bacillati</taxon>
        <taxon>Bacillota</taxon>
        <taxon>Bacilli</taxon>
        <taxon>Bacillales</taxon>
        <taxon>Bacillaceae</taxon>
        <taxon>Halobacillus</taxon>
    </lineage>
</organism>
<protein>
    <submittedName>
        <fullName evidence="2">DUF2529 domain-containing protein</fullName>
    </submittedName>
</protein>
<evidence type="ECO:0000313" key="2">
    <source>
        <dbReference type="EMBL" id="UOQ45325.1"/>
    </source>
</evidence>
<name>A0ABY4ELI6_9BACI</name>
<feature type="domain" description="DUF2529" evidence="1">
    <location>
        <begin position="1"/>
        <end position="168"/>
    </location>
</feature>
<dbReference type="Pfam" id="PF10740">
    <property type="entry name" value="DUF2529"/>
    <property type="match status" value="1"/>
</dbReference>
<evidence type="ECO:0000259" key="1">
    <source>
        <dbReference type="Pfam" id="PF10740"/>
    </source>
</evidence>
<keyword evidence="3" id="KW-1185">Reference proteome</keyword>
<dbReference type="EMBL" id="CP095073">
    <property type="protein sequence ID" value="UOQ45325.1"/>
    <property type="molecule type" value="Genomic_DNA"/>
</dbReference>
<gene>
    <name evidence="2" type="ORF">MUN89_05085</name>
</gene>
<proteinExistence type="predicted"/>
<dbReference type="Proteomes" id="UP000831787">
    <property type="component" value="Chromosome"/>
</dbReference>